<dbReference type="RefSeq" id="WP_145261487.1">
    <property type="nucleotide sequence ID" value="NZ_CP036279.1"/>
</dbReference>
<evidence type="ECO:0000259" key="3">
    <source>
        <dbReference type="PROSITE" id="PS50905"/>
    </source>
</evidence>
<organism evidence="4 5">
    <name type="scientific">Kolteria novifilia</name>
    <dbReference type="NCBI Taxonomy" id="2527975"/>
    <lineage>
        <taxon>Bacteria</taxon>
        <taxon>Pseudomonadati</taxon>
        <taxon>Planctomycetota</taxon>
        <taxon>Planctomycetia</taxon>
        <taxon>Kolteriales</taxon>
        <taxon>Kolteriaceae</taxon>
        <taxon>Kolteria</taxon>
    </lineage>
</organism>
<dbReference type="PROSITE" id="PS50905">
    <property type="entry name" value="FERRITIN_LIKE"/>
    <property type="match status" value="1"/>
</dbReference>
<evidence type="ECO:0000313" key="4">
    <source>
        <dbReference type="EMBL" id="QDU63767.1"/>
    </source>
</evidence>
<keyword evidence="2" id="KW-0408">Iron</keyword>
<sequence>MADNDKRAKIAKELAKSYNMELETVINYMANSVALDGVRAEEIKKSLQAEVQDELTHASQLASRIKTIGGRIPGSKQLAFDQDSLQPPEDTTDVVAVIKGVIDAEDGAIKQYNKLIKLCDGIDYVTQDLCITLLADEEEHRRIFTGYLTEYQKRGS</sequence>
<keyword evidence="5" id="KW-1185">Reference proteome</keyword>
<dbReference type="SUPFAM" id="SSF47240">
    <property type="entry name" value="Ferritin-like"/>
    <property type="match status" value="1"/>
</dbReference>
<accession>A0A518BA05</accession>
<dbReference type="PANTHER" id="PTHR30295">
    <property type="entry name" value="BACTERIOFERRITIN"/>
    <property type="match status" value="1"/>
</dbReference>
<gene>
    <name evidence="4" type="primary">bfr_1</name>
    <name evidence="4" type="ORF">Pan216_46480</name>
</gene>
<evidence type="ECO:0000256" key="1">
    <source>
        <dbReference type="ARBA" id="ARBA00022434"/>
    </source>
</evidence>
<dbReference type="Proteomes" id="UP000317093">
    <property type="component" value="Chromosome"/>
</dbReference>
<dbReference type="InterPro" id="IPR012347">
    <property type="entry name" value="Ferritin-like"/>
</dbReference>
<dbReference type="GO" id="GO:0004322">
    <property type="term" value="F:ferroxidase activity"/>
    <property type="evidence" value="ECO:0007669"/>
    <property type="project" value="UniProtKB-EC"/>
</dbReference>
<reference evidence="4 5" key="1">
    <citation type="submission" date="2019-02" db="EMBL/GenBank/DDBJ databases">
        <title>Deep-cultivation of Planctomycetes and their phenomic and genomic characterization uncovers novel biology.</title>
        <authorList>
            <person name="Wiegand S."/>
            <person name="Jogler M."/>
            <person name="Boedeker C."/>
            <person name="Pinto D."/>
            <person name="Vollmers J."/>
            <person name="Rivas-Marin E."/>
            <person name="Kohn T."/>
            <person name="Peeters S.H."/>
            <person name="Heuer A."/>
            <person name="Rast P."/>
            <person name="Oberbeckmann S."/>
            <person name="Bunk B."/>
            <person name="Jeske O."/>
            <person name="Meyerdierks A."/>
            <person name="Storesund J.E."/>
            <person name="Kallscheuer N."/>
            <person name="Luecker S."/>
            <person name="Lage O.M."/>
            <person name="Pohl T."/>
            <person name="Merkel B.J."/>
            <person name="Hornburger P."/>
            <person name="Mueller R.-W."/>
            <person name="Bruemmer F."/>
            <person name="Labrenz M."/>
            <person name="Spormann A.M."/>
            <person name="Op den Camp H."/>
            <person name="Overmann J."/>
            <person name="Amann R."/>
            <person name="Jetten M.S.M."/>
            <person name="Mascher T."/>
            <person name="Medema M.H."/>
            <person name="Devos D.P."/>
            <person name="Kaster A.-K."/>
            <person name="Ovreas L."/>
            <person name="Rohde M."/>
            <person name="Galperin M.Y."/>
            <person name="Jogler C."/>
        </authorList>
    </citation>
    <scope>NUCLEOTIDE SEQUENCE [LARGE SCALE GENOMIC DNA]</scope>
    <source>
        <strain evidence="4 5">Pan216</strain>
    </source>
</reference>
<dbReference type="EMBL" id="CP036279">
    <property type="protein sequence ID" value="QDU63767.1"/>
    <property type="molecule type" value="Genomic_DNA"/>
</dbReference>
<dbReference type="AlphaFoldDB" id="A0A518BA05"/>
<keyword evidence="4" id="KW-0560">Oxidoreductase</keyword>
<dbReference type="Pfam" id="PF00210">
    <property type="entry name" value="Ferritin"/>
    <property type="match status" value="1"/>
</dbReference>
<dbReference type="InterPro" id="IPR009040">
    <property type="entry name" value="Ferritin-like_diiron"/>
</dbReference>
<dbReference type="GO" id="GO:0020037">
    <property type="term" value="F:heme binding"/>
    <property type="evidence" value="ECO:0007669"/>
    <property type="project" value="TreeGrafter"/>
</dbReference>
<protein>
    <submittedName>
        <fullName evidence="4">Bacterioferritin</fullName>
        <ecNumber evidence="4">1.16.3.1</ecNumber>
    </submittedName>
</protein>
<dbReference type="EC" id="1.16.3.1" evidence="4"/>
<feature type="domain" description="Ferritin-like diiron" evidence="3">
    <location>
        <begin position="4"/>
        <end position="155"/>
    </location>
</feature>
<evidence type="ECO:0000313" key="5">
    <source>
        <dbReference type="Proteomes" id="UP000317093"/>
    </source>
</evidence>
<dbReference type="GO" id="GO:0006879">
    <property type="term" value="P:intracellular iron ion homeostasis"/>
    <property type="evidence" value="ECO:0007669"/>
    <property type="project" value="UniProtKB-KW"/>
</dbReference>
<dbReference type="KEGG" id="knv:Pan216_46480"/>
<dbReference type="Gene3D" id="1.20.1260.10">
    <property type="match status" value="1"/>
</dbReference>
<dbReference type="GO" id="GO:0005829">
    <property type="term" value="C:cytosol"/>
    <property type="evidence" value="ECO:0007669"/>
    <property type="project" value="TreeGrafter"/>
</dbReference>
<dbReference type="GO" id="GO:0008199">
    <property type="term" value="F:ferric iron binding"/>
    <property type="evidence" value="ECO:0007669"/>
    <property type="project" value="InterPro"/>
</dbReference>
<dbReference type="InterPro" id="IPR008331">
    <property type="entry name" value="Ferritin_DPS_dom"/>
</dbReference>
<proteinExistence type="predicted"/>
<dbReference type="InterPro" id="IPR009078">
    <property type="entry name" value="Ferritin-like_SF"/>
</dbReference>
<keyword evidence="1" id="KW-0409">Iron storage</keyword>
<dbReference type="OrthoDB" id="271860at2"/>
<evidence type="ECO:0000256" key="2">
    <source>
        <dbReference type="ARBA" id="ARBA00023004"/>
    </source>
</evidence>
<dbReference type="PANTHER" id="PTHR30295:SF1">
    <property type="entry name" value="DNA PROTECTION DURING STARVATION PROTEIN"/>
    <property type="match status" value="1"/>
</dbReference>
<name>A0A518BA05_9BACT</name>